<dbReference type="InParanoid" id="A0A0P0XNR7"/>
<proteinExistence type="predicted"/>
<evidence type="ECO:0000313" key="2">
    <source>
        <dbReference type="Proteomes" id="UP000059680"/>
    </source>
</evidence>
<evidence type="ECO:0000313" key="1">
    <source>
        <dbReference type="EMBL" id="BAT08822.1"/>
    </source>
</evidence>
<dbReference type="PaxDb" id="39947-A0A0P0XNR7"/>
<name>A0A0P0XNR7_ORYSJ</name>
<feature type="non-terminal residue" evidence="1">
    <location>
        <position position="1"/>
    </location>
</feature>
<reference evidence="2" key="1">
    <citation type="journal article" date="2005" name="Nature">
        <title>The map-based sequence of the rice genome.</title>
        <authorList>
            <consortium name="International rice genome sequencing project (IRGSP)"/>
            <person name="Matsumoto T."/>
            <person name="Wu J."/>
            <person name="Kanamori H."/>
            <person name="Katayose Y."/>
            <person name="Fujisawa M."/>
            <person name="Namiki N."/>
            <person name="Mizuno H."/>
            <person name="Yamamoto K."/>
            <person name="Antonio B.A."/>
            <person name="Baba T."/>
            <person name="Sakata K."/>
            <person name="Nagamura Y."/>
            <person name="Aoki H."/>
            <person name="Arikawa K."/>
            <person name="Arita K."/>
            <person name="Bito T."/>
            <person name="Chiden Y."/>
            <person name="Fujitsuka N."/>
            <person name="Fukunaka R."/>
            <person name="Hamada M."/>
            <person name="Harada C."/>
            <person name="Hayashi A."/>
            <person name="Hijishita S."/>
            <person name="Honda M."/>
            <person name="Hosokawa S."/>
            <person name="Ichikawa Y."/>
            <person name="Idonuma A."/>
            <person name="Iijima M."/>
            <person name="Ikeda M."/>
            <person name="Ikeno M."/>
            <person name="Ito K."/>
            <person name="Ito S."/>
            <person name="Ito T."/>
            <person name="Ito Y."/>
            <person name="Ito Y."/>
            <person name="Iwabuchi A."/>
            <person name="Kamiya K."/>
            <person name="Karasawa W."/>
            <person name="Kurita K."/>
            <person name="Katagiri S."/>
            <person name="Kikuta A."/>
            <person name="Kobayashi H."/>
            <person name="Kobayashi N."/>
            <person name="Machita K."/>
            <person name="Maehara T."/>
            <person name="Masukawa M."/>
            <person name="Mizubayashi T."/>
            <person name="Mukai Y."/>
            <person name="Nagasaki H."/>
            <person name="Nagata Y."/>
            <person name="Naito S."/>
            <person name="Nakashima M."/>
            <person name="Nakama Y."/>
            <person name="Nakamichi Y."/>
            <person name="Nakamura M."/>
            <person name="Meguro A."/>
            <person name="Negishi M."/>
            <person name="Ohta I."/>
            <person name="Ohta T."/>
            <person name="Okamoto M."/>
            <person name="Ono N."/>
            <person name="Saji S."/>
            <person name="Sakaguchi M."/>
            <person name="Sakai K."/>
            <person name="Shibata M."/>
            <person name="Shimokawa T."/>
            <person name="Song J."/>
            <person name="Takazaki Y."/>
            <person name="Terasawa K."/>
            <person name="Tsugane M."/>
            <person name="Tsuji K."/>
            <person name="Ueda S."/>
            <person name="Waki K."/>
            <person name="Yamagata H."/>
            <person name="Yamamoto M."/>
            <person name="Yamamoto S."/>
            <person name="Yamane H."/>
            <person name="Yoshiki S."/>
            <person name="Yoshihara R."/>
            <person name="Yukawa K."/>
            <person name="Zhong H."/>
            <person name="Yano M."/>
            <person name="Yuan Q."/>
            <person name="Ouyang S."/>
            <person name="Liu J."/>
            <person name="Jones K.M."/>
            <person name="Gansberger K."/>
            <person name="Moffat K."/>
            <person name="Hill J."/>
            <person name="Bera J."/>
            <person name="Fadrosh D."/>
            <person name="Jin S."/>
            <person name="Johri S."/>
            <person name="Kim M."/>
            <person name="Overton L."/>
            <person name="Reardon M."/>
            <person name="Tsitrin T."/>
            <person name="Vuong H."/>
            <person name="Weaver B."/>
            <person name="Ciecko A."/>
            <person name="Tallon L."/>
            <person name="Jackson J."/>
            <person name="Pai G."/>
            <person name="Aken S.V."/>
            <person name="Utterback T."/>
            <person name="Reidmuller S."/>
            <person name="Feldblyum T."/>
            <person name="Hsiao J."/>
            <person name="Zismann V."/>
            <person name="Iobst S."/>
            <person name="de Vazeille A.R."/>
            <person name="Buell C.R."/>
            <person name="Ying K."/>
            <person name="Li Y."/>
            <person name="Lu T."/>
            <person name="Huang Y."/>
            <person name="Zhao Q."/>
            <person name="Feng Q."/>
            <person name="Zhang L."/>
            <person name="Zhu J."/>
            <person name="Weng Q."/>
            <person name="Mu J."/>
            <person name="Lu Y."/>
            <person name="Fan D."/>
            <person name="Liu Y."/>
            <person name="Guan J."/>
            <person name="Zhang Y."/>
            <person name="Yu S."/>
            <person name="Liu X."/>
            <person name="Zhang Y."/>
            <person name="Hong G."/>
            <person name="Han B."/>
            <person name="Choisne N."/>
            <person name="Demange N."/>
            <person name="Orjeda G."/>
            <person name="Samain S."/>
            <person name="Cattolico L."/>
            <person name="Pelletier E."/>
            <person name="Couloux A."/>
            <person name="Segurens B."/>
            <person name="Wincker P."/>
            <person name="D'Hont A."/>
            <person name="Scarpelli C."/>
            <person name="Weissenbach J."/>
            <person name="Salanoubat M."/>
            <person name="Quetier F."/>
            <person name="Yu Y."/>
            <person name="Kim H.R."/>
            <person name="Rambo T."/>
            <person name="Currie J."/>
            <person name="Collura K."/>
            <person name="Luo M."/>
            <person name="Yang T."/>
            <person name="Ammiraju J.S.S."/>
            <person name="Engler F."/>
            <person name="Soderlund C."/>
            <person name="Wing R.A."/>
            <person name="Palmer L.E."/>
            <person name="de la Bastide M."/>
            <person name="Spiegel L."/>
            <person name="Nascimento L."/>
            <person name="Zutavern T."/>
            <person name="O'Shaughnessy A."/>
            <person name="Dike S."/>
            <person name="Dedhia N."/>
            <person name="Preston R."/>
            <person name="Balija V."/>
            <person name="McCombie W.R."/>
            <person name="Chow T."/>
            <person name="Chen H."/>
            <person name="Chung M."/>
            <person name="Chen C."/>
            <person name="Shaw J."/>
            <person name="Wu H."/>
            <person name="Hsiao K."/>
            <person name="Chao Y."/>
            <person name="Chu M."/>
            <person name="Cheng C."/>
            <person name="Hour A."/>
            <person name="Lee P."/>
            <person name="Lin S."/>
            <person name="Lin Y."/>
            <person name="Liou J."/>
            <person name="Liu S."/>
            <person name="Hsing Y."/>
            <person name="Raghuvanshi S."/>
            <person name="Mohanty A."/>
            <person name="Bharti A.K."/>
            <person name="Gaur A."/>
            <person name="Gupta V."/>
            <person name="Kumar D."/>
            <person name="Ravi V."/>
            <person name="Vij S."/>
            <person name="Kapur A."/>
            <person name="Khurana P."/>
            <person name="Khurana P."/>
            <person name="Khurana J.P."/>
            <person name="Tyagi A.K."/>
            <person name="Gaikwad K."/>
            <person name="Singh A."/>
            <person name="Dalal V."/>
            <person name="Srivastava S."/>
            <person name="Dixit A."/>
            <person name="Pal A.K."/>
            <person name="Ghazi I.A."/>
            <person name="Yadav M."/>
            <person name="Pandit A."/>
            <person name="Bhargava A."/>
            <person name="Sureshbabu K."/>
            <person name="Batra K."/>
            <person name="Sharma T.R."/>
            <person name="Mohapatra T."/>
            <person name="Singh N.K."/>
            <person name="Messing J."/>
            <person name="Nelson A.B."/>
            <person name="Fuks G."/>
            <person name="Kavchok S."/>
            <person name="Keizer G."/>
            <person name="Linton E."/>
            <person name="Llaca V."/>
            <person name="Song R."/>
            <person name="Tanyolac B."/>
            <person name="Young S."/>
            <person name="Ho-Il K."/>
            <person name="Hahn J.H."/>
            <person name="Sangsakoo G."/>
            <person name="Vanavichit A."/>
            <person name="de Mattos Luiz.A.T."/>
            <person name="Zimmer P.D."/>
            <person name="Malone G."/>
            <person name="Dellagostin O."/>
            <person name="de Oliveira A.C."/>
            <person name="Bevan M."/>
            <person name="Bancroft I."/>
            <person name="Minx P."/>
            <person name="Cordum H."/>
            <person name="Wilson R."/>
            <person name="Cheng Z."/>
            <person name="Jin W."/>
            <person name="Jiang J."/>
            <person name="Leong S.A."/>
            <person name="Iwama H."/>
            <person name="Gojobori T."/>
            <person name="Itoh T."/>
            <person name="Niimura Y."/>
            <person name="Fujii Y."/>
            <person name="Habara T."/>
            <person name="Sakai H."/>
            <person name="Sato Y."/>
            <person name="Wilson G."/>
            <person name="Kumar K."/>
            <person name="McCouch S."/>
            <person name="Juretic N."/>
            <person name="Hoen D."/>
            <person name="Wright S."/>
            <person name="Bruskiewich R."/>
            <person name="Bureau T."/>
            <person name="Miyao A."/>
            <person name="Hirochika H."/>
            <person name="Nishikawa T."/>
            <person name="Kadowaki K."/>
            <person name="Sugiura M."/>
            <person name="Burr B."/>
            <person name="Sasaki T."/>
        </authorList>
    </citation>
    <scope>NUCLEOTIDE SEQUENCE [LARGE SCALE GENOMIC DNA]</scope>
    <source>
        <strain evidence="2">cv. Nipponbare</strain>
    </source>
</reference>
<sequence length="53" mass="5910">LQLRDIVDDKLLEFVGKVMPRLLVRTIANIRHQSASLELSPDTGVDTLWPAPA</sequence>
<dbReference type="EMBL" id="AP014965">
    <property type="protein sequence ID" value="BAT08822.1"/>
    <property type="molecule type" value="Genomic_DNA"/>
</dbReference>
<protein>
    <submittedName>
        <fullName evidence="1">Os09g0502033 protein</fullName>
    </submittedName>
</protein>
<gene>
    <name evidence="1" type="ordered locus">Os09g0502033</name>
    <name evidence="1" type="ORF">OSNPB_090502033</name>
</gene>
<reference evidence="1 2" key="2">
    <citation type="journal article" date="2013" name="Plant Cell Physiol.">
        <title>Rice Annotation Project Database (RAP-DB): an integrative and interactive database for rice genomics.</title>
        <authorList>
            <person name="Sakai H."/>
            <person name="Lee S.S."/>
            <person name="Tanaka T."/>
            <person name="Numa H."/>
            <person name="Kim J."/>
            <person name="Kawahara Y."/>
            <person name="Wakimoto H."/>
            <person name="Yang C.C."/>
            <person name="Iwamoto M."/>
            <person name="Abe T."/>
            <person name="Yamada Y."/>
            <person name="Muto A."/>
            <person name="Inokuchi H."/>
            <person name="Ikemura T."/>
            <person name="Matsumoto T."/>
            <person name="Sasaki T."/>
            <person name="Itoh T."/>
        </authorList>
    </citation>
    <scope>NUCLEOTIDE SEQUENCE [LARGE SCALE GENOMIC DNA]</scope>
    <source>
        <strain evidence="2">cv. Nipponbare</strain>
    </source>
</reference>
<accession>A0A0P0XNR7</accession>
<organism evidence="1 2">
    <name type="scientific">Oryza sativa subsp. japonica</name>
    <name type="common">Rice</name>
    <dbReference type="NCBI Taxonomy" id="39947"/>
    <lineage>
        <taxon>Eukaryota</taxon>
        <taxon>Viridiplantae</taxon>
        <taxon>Streptophyta</taxon>
        <taxon>Embryophyta</taxon>
        <taxon>Tracheophyta</taxon>
        <taxon>Spermatophyta</taxon>
        <taxon>Magnoliopsida</taxon>
        <taxon>Liliopsida</taxon>
        <taxon>Poales</taxon>
        <taxon>Poaceae</taxon>
        <taxon>BOP clade</taxon>
        <taxon>Oryzoideae</taxon>
        <taxon>Oryzeae</taxon>
        <taxon>Oryzinae</taxon>
        <taxon>Oryza</taxon>
        <taxon>Oryza sativa</taxon>
    </lineage>
</organism>
<reference evidence="1 2" key="3">
    <citation type="journal article" date="2013" name="Rice">
        <title>Improvement of the Oryza sativa Nipponbare reference genome using next generation sequence and optical map data.</title>
        <authorList>
            <person name="Kawahara Y."/>
            <person name="de la Bastide M."/>
            <person name="Hamilton J.P."/>
            <person name="Kanamori H."/>
            <person name="McCombie W.R."/>
            <person name="Ouyang S."/>
            <person name="Schwartz D.C."/>
            <person name="Tanaka T."/>
            <person name="Wu J."/>
            <person name="Zhou S."/>
            <person name="Childs K.L."/>
            <person name="Davidson R.M."/>
            <person name="Lin H."/>
            <person name="Quesada-Ocampo L."/>
            <person name="Vaillancourt B."/>
            <person name="Sakai H."/>
            <person name="Lee S.S."/>
            <person name="Kim J."/>
            <person name="Numa H."/>
            <person name="Itoh T."/>
            <person name="Buell C.R."/>
            <person name="Matsumoto T."/>
        </authorList>
    </citation>
    <scope>NUCLEOTIDE SEQUENCE [LARGE SCALE GENOMIC DNA]</scope>
    <source>
        <strain evidence="2">cv. Nipponbare</strain>
    </source>
</reference>
<keyword evidence="2" id="KW-1185">Reference proteome</keyword>
<dbReference type="Gramene" id="Os09t0502033-00">
    <property type="protein sequence ID" value="Os09t0502033-00"/>
    <property type="gene ID" value="Os09g0502033"/>
</dbReference>
<dbReference type="Proteomes" id="UP000059680">
    <property type="component" value="Chromosome 9"/>
</dbReference>
<dbReference type="AlphaFoldDB" id="A0A0P0XNR7"/>